<feature type="transmembrane region" description="Helical" evidence="10">
    <location>
        <begin position="364"/>
        <end position="388"/>
    </location>
</feature>
<keyword evidence="5 10" id="KW-1133">Transmembrane helix</keyword>
<evidence type="ECO:0000256" key="2">
    <source>
        <dbReference type="ARBA" id="ARBA00010992"/>
    </source>
</evidence>
<evidence type="ECO:0000256" key="8">
    <source>
        <dbReference type="RuleBase" id="RU003346"/>
    </source>
</evidence>
<comment type="subcellular location">
    <subcellularLocation>
        <location evidence="1">Membrane</location>
        <topology evidence="1">Multi-pass membrane protein</topology>
    </subcellularLocation>
</comment>
<reference evidence="12 13" key="1">
    <citation type="submission" date="2018-11" db="EMBL/GenBank/DDBJ databases">
        <title>Genome sequence of Saitozyma podzolica DSM 27192.</title>
        <authorList>
            <person name="Aliyu H."/>
            <person name="Gorte O."/>
            <person name="Ochsenreither K."/>
        </authorList>
    </citation>
    <scope>NUCLEOTIDE SEQUENCE [LARGE SCALE GENOMIC DNA]</scope>
    <source>
        <strain evidence="12 13">DSM 27192</strain>
    </source>
</reference>
<feature type="transmembrane region" description="Helical" evidence="10">
    <location>
        <begin position="400"/>
        <end position="422"/>
    </location>
</feature>
<comment type="caution">
    <text evidence="12">The sequence shown here is derived from an EMBL/GenBank/DDBJ whole genome shotgun (WGS) entry which is preliminary data.</text>
</comment>
<dbReference type="OrthoDB" id="6612291at2759"/>
<dbReference type="InterPro" id="IPR005828">
    <property type="entry name" value="MFS_sugar_transport-like"/>
</dbReference>
<dbReference type="NCBIfam" id="TIGR00879">
    <property type="entry name" value="SP"/>
    <property type="match status" value="1"/>
</dbReference>
<dbReference type="PROSITE" id="PS50850">
    <property type="entry name" value="MFS"/>
    <property type="match status" value="1"/>
</dbReference>
<comment type="catalytic activity">
    <reaction evidence="7">
        <text>myo-inositol(out) + H(+)(out) = myo-inositol(in) + H(+)(in)</text>
        <dbReference type="Rhea" id="RHEA:60364"/>
        <dbReference type="ChEBI" id="CHEBI:15378"/>
        <dbReference type="ChEBI" id="CHEBI:17268"/>
    </reaction>
</comment>
<feature type="transmembrane region" description="Helical" evidence="10">
    <location>
        <begin position="434"/>
        <end position="453"/>
    </location>
</feature>
<feature type="compositionally biased region" description="Basic and acidic residues" evidence="9">
    <location>
        <begin position="514"/>
        <end position="530"/>
    </location>
</feature>
<evidence type="ECO:0000256" key="9">
    <source>
        <dbReference type="SAM" id="MobiDB-lite"/>
    </source>
</evidence>
<feature type="transmembrane region" description="Helical" evidence="10">
    <location>
        <begin position="144"/>
        <end position="165"/>
    </location>
</feature>
<feature type="transmembrane region" description="Helical" evidence="10">
    <location>
        <begin position="85"/>
        <end position="104"/>
    </location>
</feature>
<dbReference type="PANTHER" id="PTHR48022">
    <property type="entry name" value="PLASTIDIC GLUCOSE TRANSPORTER 4"/>
    <property type="match status" value="1"/>
</dbReference>
<keyword evidence="4 10" id="KW-0812">Transmembrane</keyword>
<dbReference type="InterPro" id="IPR003663">
    <property type="entry name" value="Sugar/inositol_transpt"/>
</dbReference>
<keyword evidence="13" id="KW-1185">Reference proteome</keyword>
<dbReference type="SUPFAM" id="SSF103473">
    <property type="entry name" value="MFS general substrate transporter"/>
    <property type="match status" value="1"/>
</dbReference>
<evidence type="ECO:0000256" key="3">
    <source>
        <dbReference type="ARBA" id="ARBA00022448"/>
    </source>
</evidence>
<feature type="region of interest" description="Disordered" evidence="9">
    <location>
        <begin position="503"/>
        <end position="530"/>
    </location>
</feature>
<evidence type="ECO:0000259" key="11">
    <source>
        <dbReference type="PROSITE" id="PS50850"/>
    </source>
</evidence>
<dbReference type="Proteomes" id="UP000279259">
    <property type="component" value="Unassembled WGS sequence"/>
</dbReference>
<dbReference type="AlphaFoldDB" id="A0A427YPU0"/>
<protein>
    <recommendedName>
        <fullName evidence="11">Major facilitator superfamily (MFS) profile domain-containing protein</fullName>
    </recommendedName>
</protein>
<dbReference type="InterPro" id="IPR020846">
    <property type="entry name" value="MFS_dom"/>
</dbReference>
<evidence type="ECO:0000256" key="7">
    <source>
        <dbReference type="ARBA" id="ARBA00049119"/>
    </source>
</evidence>
<evidence type="ECO:0000256" key="6">
    <source>
        <dbReference type="ARBA" id="ARBA00023136"/>
    </source>
</evidence>
<comment type="similarity">
    <text evidence="2 8">Belongs to the major facilitator superfamily. Sugar transporter (TC 2.A.1.1) family.</text>
</comment>
<feature type="transmembrane region" description="Helical" evidence="10">
    <location>
        <begin position="304"/>
        <end position="324"/>
    </location>
</feature>
<evidence type="ECO:0000313" key="12">
    <source>
        <dbReference type="EMBL" id="RSH93056.1"/>
    </source>
</evidence>
<feature type="domain" description="Major facilitator superfamily (MFS) profile" evidence="11">
    <location>
        <begin position="20"/>
        <end position="457"/>
    </location>
</feature>
<proteinExistence type="inferred from homology"/>
<name>A0A427YPU0_9TREE</name>
<keyword evidence="6 10" id="KW-0472">Membrane</keyword>
<dbReference type="Pfam" id="PF00083">
    <property type="entry name" value="Sugar_tr"/>
    <property type="match status" value="1"/>
</dbReference>
<evidence type="ECO:0000256" key="1">
    <source>
        <dbReference type="ARBA" id="ARBA00004141"/>
    </source>
</evidence>
<evidence type="ECO:0000256" key="4">
    <source>
        <dbReference type="ARBA" id="ARBA00022692"/>
    </source>
</evidence>
<dbReference type="PROSITE" id="PS51257">
    <property type="entry name" value="PROKAR_LIPOPROTEIN"/>
    <property type="match status" value="1"/>
</dbReference>
<dbReference type="GO" id="GO:0016020">
    <property type="term" value="C:membrane"/>
    <property type="evidence" value="ECO:0007669"/>
    <property type="project" value="UniProtKB-SubCell"/>
</dbReference>
<dbReference type="InterPro" id="IPR036259">
    <property type="entry name" value="MFS_trans_sf"/>
</dbReference>
<feature type="transmembrane region" description="Helical" evidence="10">
    <location>
        <begin position="333"/>
        <end position="352"/>
    </location>
</feature>
<dbReference type="EMBL" id="RSCD01000004">
    <property type="protein sequence ID" value="RSH93056.1"/>
    <property type="molecule type" value="Genomic_DNA"/>
</dbReference>
<evidence type="ECO:0000313" key="13">
    <source>
        <dbReference type="Proteomes" id="UP000279259"/>
    </source>
</evidence>
<dbReference type="Gene3D" id="1.20.1250.20">
    <property type="entry name" value="MFS general substrate transporter like domains"/>
    <property type="match status" value="1"/>
</dbReference>
<organism evidence="12 13">
    <name type="scientific">Saitozyma podzolica</name>
    <dbReference type="NCBI Taxonomy" id="1890683"/>
    <lineage>
        <taxon>Eukaryota</taxon>
        <taxon>Fungi</taxon>
        <taxon>Dikarya</taxon>
        <taxon>Basidiomycota</taxon>
        <taxon>Agaricomycotina</taxon>
        <taxon>Tremellomycetes</taxon>
        <taxon>Tremellales</taxon>
        <taxon>Trimorphomycetaceae</taxon>
        <taxon>Saitozyma</taxon>
    </lineage>
</organism>
<gene>
    <name evidence="12" type="ORF">EHS25_007409</name>
</gene>
<accession>A0A427YPU0</accession>
<keyword evidence="3 8" id="KW-0813">Transport</keyword>
<evidence type="ECO:0000256" key="10">
    <source>
        <dbReference type="SAM" id="Phobius"/>
    </source>
</evidence>
<feature type="transmembrane region" description="Helical" evidence="10">
    <location>
        <begin position="177"/>
        <end position="199"/>
    </location>
</feature>
<evidence type="ECO:0000256" key="5">
    <source>
        <dbReference type="ARBA" id="ARBA00022989"/>
    </source>
</evidence>
<sequence>MTISSFREDWRQATPFLCFCVLTFACGDLIFGTDTSSFGSLQALPSWLNTFGTPGANGVLALTTYQKAVANSTGTTTFEPVVERIGFKYLILFTAALQIIAVIVELTSKNWIVFTIGRVIAYMAVGYIENAVPTYSAEVAPAPLRGFCAGLLTPIITLSSVWGSGMCQAYATETGKIGWMVPVGVQAIPAVMLFILVPFTVESPRWLVSHGRKDEALKSLKRLRTKQAAESGILEAEIDALDQALEYDRQLNTARWIDLFRGTYLRRTIYCSLLFWFYQTTGNSFYNAYGPTFFTQIGLGAKSFTYATLVQLIGAVGTFMAIMLTDRIGRRPLIIFGAALLIVFDCLIAGLGSSTTRTTTANNVVVASFMLMLWSEKISWATHCYLVGSEIGGIRMRKKIMMVGTTVDLFASWLVSFTTPYIMNKPYGGIGGNIGYIFGGMSAISLVFAIFWVPELKGRSLEEVDELFERPRWGWQFASVKTTGYGAAIAELEQGHNVAVKEGEVNEGNGGIETPRERKDDVVHLEEARA</sequence>
<dbReference type="PANTHER" id="PTHR48022:SF2">
    <property type="entry name" value="PLASTIDIC GLUCOSE TRANSPORTER 4"/>
    <property type="match status" value="1"/>
</dbReference>
<feature type="transmembrane region" description="Helical" evidence="10">
    <location>
        <begin position="111"/>
        <end position="132"/>
    </location>
</feature>
<dbReference type="InterPro" id="IPR050360">
    <property type="entry name" value="MFS_Sugar_Transporters"/>
</dbReference>
<dbReference type="GO" id="GO:0005351">
    <property type="term" value="F:carbohydrate:proton symporter activity"/>
    <property type="evidence" value="ECO:0007669"/>
    <property type="project" value="TreeGrafter"/>
</dbReference>